<feature type="non-terminal residue" evidence="2">
    <location>
        <position position="223"/>
    </location>
</feature>
<dbReference type="EMBL" id="CADCUX010000215">
    <property type="protein sequence ID" value="CAA9400324.1"/>
    <property type="molecule type" value="Genomic_DNA"/>
</dbReference>
<organism evidence="2">
    <name type="scientific">uncultured Ramlibacter sp</name>
    <dbReference type="NCBI Taxonomy" id="260755"/>
    <lineage>
        <taxon>Bacteria</taxon>
        <taxon>Pseudomonadati</taxon>
        <taxon>Pseudomonadota</taxon>
        <taxon>Betaproteobacteria</taxon>
        <taxon>Burkholderiales</taxon>
        <taxon>Comamonadaceae</taxon>
        <taxon>Ramlibacter</taxon>
        <taxon>environmental samples</taxon>
    </lineage>
</organism>
<feature type="region of interest" description="Disordered" evidence="1">
    <location>
        <begin position="16"/>
        <end position="223"/>
    </location>
</feature>
<reference evidence="2" key="1">
    <citation type="submission" date="2020-02" db="EMBL/GenBank/DDBJ databases">
        <authorList>
            <person name="Meier V. D."/>
        </authorList>
    </citation>
    <scope>NUCLEOTIDE SEQUENCE</scope>
    <source>
        <strain evidence="2">AVDCRST_MAG51</strain>
    </source>
</reference>
<protein>
    <submittedName>
        <fullName evidence="2">ABC transporter, substrate-binding protein (Cluster 4, leucine/isoleucine/valine/benzoate)</fullName>
    </submittedName>
</protein>
<name>A0A6J4P402_9BURK</name>
<feature type="compositionally biased region" description="Basic and acidic residues" evidence="1">
    <location>
        <begin position="204"/>
        <end position="223"/>
    </location>
</feature>
<evidence type="ECO:0000256" key="1">
    <source>
        <dbReference type="SAM" id="MobiDB-lite"/>
    </source>
</evidence>
<sequence>EVGIRSLVGSRGVRARRLGPAAHHQIRPGRRPVRPQWLHRREHAPAHAVLRRQGQRRRRGAWGTQDRGAHLRQPVRPARDHGAAAEGDRQRRAVRLPRQQFRGGACDRRLPGQAQPPQPRQDRRVHEFRGARPGSHQRQVQLLALPVGRRRRHPYHRHHEPAQEGHGDQEGVPAEPGLLVRQGHPRCHGPATQGEAARRGAGGKRADPAAEGHRLHALRLQDP</sequence>
<proteinExistence type="predicted"/>
<feature type="compositionally biased region" description="Basic and acidic residues" evidence="1">
    <location>
        <begin position="120"/>
        <end position="130"/>
    </location>
</feature>
<dbReference type="AlphaFoldDB" id="A0A6J4P402"/>
<feature type="compositionally biased region" description="Basic and acidic residues" evidence="1">
    <location>
        <begin position="77"/>
        <end position="91"/>
    </location>
</feature>
<evidence type="ECO:0000313" key="2">
    <source>
        <dbReference type="EMBL" id="CAA9400324.1"/>
    </source>
</evidence>
<feature type="compositionally biased region" description="Basic residues" evidence="1">
    <location>
        <begin position="24"/>
        <end position="42"/>
    </location>
</feature>
<feature type="compositionally biased region" description="Basic residues" evidence="1">
    <location>
        <begin position="148"/>
        <end position="159"/>
    </location>
</feature>
<feature type="non-terminal residue" evidence="2">
    <location>
        <position position="1"/>
    </location>
</feature>
<feature type="compositionally biased region" description="Basic residues" evidence="1">
    <location>
        <begin position="49"/>
        <end position="60"/>
    </location>
</feature>
<gene>
    <name evidence="2" type="ORF">AVDCRST_MAG51-858</name>
</gene>
<feature type="compositionally biased region" description="Basic and acidic residues" evidence="1">
    <location>
        <begin position="160"/>
        <end position="169"/>
    </location>
</feature>
<accession>A0A6J4P402</accession>